<keyword evidence="2" id="KW-0812">Transmembrane</keyword>
<dbReference type="EMBL" id="MPDP01000271">
    <property type="protein sequence ID" value="KAK1461771.1"/>
    <property type="molecule type" value="Genomic_DNA"/>
</dbReference>
<reference evidence="3" key="1">
    <citation type="submission" date="2016-11" db="EMBL/GenBank/DDBJ databases">
        <title>The genome sequence of Colletotrichum cuscutae.</title>
        <authorList>
            <person name="Baroncelli R."/>
        </authorList>
    </citation>
    <scope>NUCLEOTIDE SEQUENCE</scope>
    <source>
        <strain evidence="3">IMI 304802</strain>
    </source>
</reference>
<feature type="region of interest" description="Disordered" evidence="1">
    <location>
        <begin position="1"/>
        <end position="87"/>
    </location>
</feature>
<feature type="compositionally biased region" description="Low complexity" evidence="1">
    <location>
        <begin position="1"/>
        <end position="32"/>
    </location>
</feature>
<feature type="transmembrane region" description="Helical" evidence="2">
    <location>
        <begin position="122"/>
        <end position="144"/>
    </location>
</feature>
<feature type="compositionally biased region" description="Low complexity" evidence="1">
    <location>
        <begin position="56"/>
        <end position="82"/>
    </location>
</feature>
<proteinExistence type="predicted"/>
<name>A0AAI9UNH7_9PEZI</name>
<evidence type="ECO:0000256" key="2">
    <source>
        <dbReference type="SAM" id="Phobius"/>
    </source>
</evidence>
<organism evidence="3 4">
    <name type="scientific">Colletotrichum cuscutae</name>
    <dbReference type="NCBI Taxonomy" id="1209917"/>
    <lineage>
        <taxon>Eukaryota</taxon>
        <taxon>Fungi</taxon>
        <taxon>Dikarya</taxon>
        <taxon>Ascomycota</taxon>
        <taxon>Pezizomycotina</taxon>
        <taxon>Sordariomycetes</taxon>
        <taxon>Hypocreomycetidae</taxon>
        <taxon>Glomerellales</taxon>
        <taxon>Glomerellaceae</taxon>
        <taxon>Colletotrichum</taxon>
        <taxon>Colletotrichum acutatum species complex</taxon>
    </lineage>
</organism>
<protein>
    <submittedName>
        <fullName evidence="3">Uncharacterized protein</fullName>
    </submittedName>
</protein>
<dbReference type="Proteomes" id="UP001239213">
    <property type="component" value="Unassembled WGS sequence"/>
</dbReference>
<comment type="caution">
    <text evidence="3">The sequence shown here is derived from an EMBL/GenBank/DDBJ whole genome shotgun (WGS) entry which is preliminary data.</text>
</comment>
<dbReference type="AlphaFoldDB" id="A0AAI9UNH7"/>
<keyword evidence="2" id="KW-0472">Membrane</keyword>
<feature type="transmembrane region" description="Helical" evidence="2">
    <location>
        <begin position="91"/>
        <end position="110"/>
    </location>
</feature>
<accession>A0AAI9UNH7</accession>
<evidence type="ECO:0000313" key="4">
    <source>
        <dbReference type="Proteomes" id="UP001239213"/>
    </source>
</evidence>
<evidence type="ECO:0000256" key="1">
    <source>
        <dbReference type="SAM" id="MobiDB-lite"/>
    </source>
</evidence>
<keyword evidence="4" id="KW-1185">Reference proteome</keyword>
<gene>
    <name evidence="3" type="ORF">CCUS01_01361</name>
</gene>
<sequence>MESRAARAAGDSSGGSSAPLLPRPAPTTTTTPAPAPAPVPSPPPPPPTAPAPPAPASGSNNNNNNNNNNNSGSSSKHSSPLPEAEREAMRVAWESWAGMAAGLVACVGQYRGDGDETNAGKAGHIILSVALTIGYLLVAVALFCRADLACERPELRPEDIR</sequence>
<evidence type="ECO:0000313" key="3">
    <source>
        <dbReference type="EMBL" id="KAK1461771.1"/>
    </source>
</evidence>
<keyword evidence="2" id="KW-1133">Transmembrane helix</keyword>
<feature type="compositionally biased region" description="Pro residues" evidence="1">
    <location>
        <begin position="33"/>
        <end position="55"/>
    </location>
</feature>